<proteinExistence type="predicted"/>
<organism evidence="6 7">
    <name type="scientific">Lihuaxuella thermophila</name>
    <dbReference type="NCBI Taxonomy" id="1173111"/>
    <lineage>
        <taxon>Bacteria</taxon>
        <taxon>Bacillati</taxon>
        <taxon>Bacillota</taxon>
        <taxon>Bacilli</taxon>
        <taxon>Bacillales</taxon>
        <taxon>Thermoactinomycetaceae</taxon>
        <taxon>Lihuaxuella</taxon>
    </lineage>
</organism>
<dbReference type="PANTHER" id="PTHR43649:SF33">
    <property type="entry name" value="POLYGALACTURONAN_RHAMNOGALACTURONAN-BINDING PROTEIN YTCQ"/>
    <property type="match status" value="1"/>
</dbReference>
<dbReference type="STRING" id="1173111.SAMN05444955_103275"/>
<dbReference type="AlphaFoldDB" id="A0A1H8CGA9"/>
<reference evidence="6 7" key="1">
    <citation type="submission" date="2016-10" db="EMBL/GenBank/DDBJ databases">
        <authorList>
            <person name="de Groot N.N."/>
        </authorList>
    </citation>
    <scope>NUCLEOTIDE SEQUENCE [LARGE SCALE GENOMIC DNA]</scope>
    <source>
        <strain evidence="6 7">DSM 46701</strain>
    </source>
</reference>
<sequence length="524" mass="59636">MKVQRLAIWLLIFTLVLSGCSFITGEKPSENEKGGSGGKLELKWFTMVDQATTVLPDVQNDFVKKKIEEKFNVKLTIEFMPFGPDRDNQLNVKVASGDAPDMFLSTGIMSQTLALNGVLADLTPFVSPKTMPNYFKWVKEEELKRYAIQNQFVRAPIPFARNVYRSYYIRKDWLDKLGLQVPTNYDEMINVMRAFTNNDPDGNGKKDTYGMSASGNGKGLSIDLPQYLHNGLIGMFMIENGKFIDVQSDPRVENVIDETVQMIKEGILDPDWYLNEGEAHIDRAAQGKVGIVASHTRDLIWDANPQSLQNKSKAIDPKADWIPFNPFKDQPGIWTETLPETAFLFPKSVAENEPEKVKRSVQILDWLASEEGYLLTHYGVEGKHYTRSGNKITLKPDAIQKEIVEKGNFLDVYDFFTPAEPEVLGLEVIDPRMTERDRKIDETVKSYPKIPSIGTNVAPPKGLNLADFRAKMHEYHSKMLFDEKSGKNWPKYRQELMTKYKGQDVFQAYVEQVRATGTKVEDFK</sequence>
<dbReference type="EMBL" id="FOCQ01000003">
    <property type="protein sequence ID" value="SEM93929.1"/>
    <property type="molecule type" value="Genomic_DNA"/>
</dbReference>
<keyword evidence="2" id="KW-0732">Signal</keyword>
<name>A0A1H8CGA9_9BACL</name>
<dbReference type="Pfam" id="PF01547">
    <property type="entry name" value="SBP_bac_1"/>
    <property type="match status" value="1"/>
</dbReference>
<dbReference type="Gene3D" id="3.40.190.10">
    <property type="entry name" value="Periplasmic binding protein-like II"/>
    <property type="match status" value="2"/>
</dbReference>
<keyword evidence="7" id="KW-1185">Reference proteome</keyword>
<evidence type="ECO:0000256" key="2">
    <source>
        <dbReference type="ARBA" id="ARBA00022729"/>
    </source>
</evidence>
<evidence type="ECO:0000256" key="4">
    <source>
        <dbReference type="ARBA" id="ARBA00023139"/>
    </source>
</evidence>
<dbReference type="PANTHER" id="PTHR43649">
    <property type="entry name" value="ARABINOSE-BINDING PROTEIN-RELATED"/>
    <property type="match status" value="1"/>
</dbReference>
<dbReference type="PROSITE" id="PS51257">
    <property type="entry name" value="PROKAR_LIPOPROTEIN"/>
    <property type="match status" value="1"/>
</dbReference>
<evidence type="ECO:0000313" key="6">
    <source>
        <dbReference type="EMBL" id="SEM93929.1"/>
    </source>
</evidence>
<evidence type="ECO:0000313" key="7">
    <source>
        <dbReference type="Proteomes" id="UP000199695"/>
    </source>
</evidence>
<gene>
    <name evidence="6" type="ORF">SAMN05444955_103275</name>
</gene>
<keyword evidence="5" id="KW-0449">Lipoprotein</keyword>
<dbReference type="InterPro" id="IPR050490">
    <property type="entry name" value="Bact_solute-bd_prot1"/>
</dbReference>
<dbReference type="RefSeq" id="WP_170839744.1">
    <property type="nucleotide sequence ID" value="NZ_FOCQ01000003.1"/>
</dbReference>
<evidence type="ECO:0000256" key="3">
    <source>
        <dbReference type="ARBA" id="ARBA00023136"/>
    </source>
</evidence>
<evidence type="ECO:0000256" key="1">
    <source>
        <dbReference type="ARBA" id="ARBA00022475"/>
    </source>
</evidence>
<dbReference type="Proteomes" id="UP000199695">
    <property type="component" value="Unassembled WGS sequence"/>
</dbReference>
<dbReference type="InterPro" id="IPR006059">
    <property type="entry name" value="SBP"/>
</dbReference>
<accession>A0A1H8CGA9</accession>
<keyword evidence="3" id="KW-0472">Membrane</keyword>
<dbReference type="SUPFAM" id="SSF53850">
    <property type="entry name" value="Periplasmic binding protein-like II"/>
    <property type="match status" value="1"/>
</dbReference>
<keyword evidence="4" id="KW-0564">Palmitate</keyword>
<keyword evidence="1" id="KW-1003">Cell membrane</keyword>
<evidence type="ECO:0000256" key="5">
    <source>
        <dbReference type="ARBA" id="ARBA00023288"/>
    </source>
</evidence>
<protein>
    <submittedName>
        <fullName evidence="6">ABC-type glycerol-3-phosphate transport system, substrate-binding protein</fullName>
    </submittedName>
</protein>